<dbReference type="Pfam" id="PF07366">
    <property type="entry name" value="SnoaL"/>
    <property type="match status" value="1"/>
</dbReference>
<gene>
    <name evidence="1" type="ORF">DET56_107291</name>
</gene>
<dbReference type="InterPro" id="IPR032710">
    <property type="entry name" value="NTF2-like_dom_sf"/>
</dbReference>
<reference evidence="1 2" key="1">
    <citation type="submission" date="2018-05" db="EMBL/GenBank/DDBJ databases">
        <title>Freshwater and sediment microbial communities from various areas in North America, analyzing microbe dynamics in response to fracking.</title>
        <authorList>
            <person name="Lamendella R."/>
        </authorList>
    </citation>
    <scope>NUCLEOTIDE SEQUENCE [LARGE SCALE GENOMIC DNA]</scope>
    <source>
        <strain evidence="1 2">DB-3</strain>
    </source>
</reference>
<accession>A0A855Y5Q0</accession>
<protein>
    <submittedName>
        <fullName evidence="1">Steroid delta-isomerase-like uncharacterized protein</fullName>
    </submittedName>
</protein>
<dbReference type="EMBL" id="QGTZ01000007">
    <property type="protein sequence ID" value="PWW38889.1"/>
    <property type="molecule type" value="Genomic_DNA"/>
</dbReference>
<dbReference type="AlphaFoldDB" id="A0A855Y5Q0"/>
<sequence>MTITENKQLMYRFTNFINTASKELAEELIAPDAVFYVPMQKEPMNGPSGYLSIIHMMRSGFSDIQWTVKELVAEGDLIAAHFVMTGTQDGVFLGFPPTRKKIEVNAMNFYRISNGQIIEEYGQPDMLGLLQQIGAIPKA</sequence>
<dbReference type="Gene3D" id="3.10.450.50">
    <property type="match status" value="1"/>
</dbReference>
<comment type="caution">
    <text evidence="1">The sequence shown here is derived from an EMBL/GenBank/DDBJ whole genome shotgun (WGS) entry which is preliminary data.</text>
</comment>
<dbReference type="RefSeq" id="WP_110000253.1">
    <property type="nucleotide sequence ID" value="NZ_QGTZ01000007.1"/>
</dbReference>
<organism evidence="1 2">
    <name type="scientific">Paenibacillus pabuli</name>
    <dbReference type="NCBI Taxonomy" id="1472"/>
    <lineage>
        <taxon>Bacteria</taxon>
        <taxon>Bacillati</taxon>
        <taxon>Bacillota</taxon>
        <taxon>Bacilli</taxon>
        <taxon>Bacillales</taxon>
        <taxon>Paenibacillaceae</taxon>
        <taxon>Paenibacillus</taxon>
    </lineage>
</organism>
<dbReference type="PANTHER" id="PTHR38436">
    <property type="entry name" value="POLYKETIDE CYCLASE SNOAL-LIKE DOMAIN"/>
    <property type="match status" value="1"/>
</dbReference>
<evidence type="ECO:0000313" key="2">
    <source>
        <dbReference type="Proteomes" id="UP000247078"/>
    </source>
</evidence>
<keyword evidence="1" id="KW-0413">Isomerase</keyword>
<name>A0A855Y5Q0_9BACL</name>
<dbReference type="PANTHER" id="PTHR38436:SF1">
    <property type="entry name" value="ESTER CYCLASE"/>
    <property type="match status" value="1"/>
</dbReference>
<dbReference type="Proteomes" id="UP000247078">
    <property type="component" value="Unassembled WGS sequence"/>
</dbReference>
<dbReference type="InterPro" id="IPR009959">
    <property type="entry name" value="Cyclase_SnoaL-like"/>
</dbReference>
<dbReference type="SUPFAM" id="SSF54427">
    <property type="entry name" value="NTF2-like"/>
    <property type="match status" value="1"/>
</dbReference>
<dbReference type="GO" id="GO:0016853">
    <property type="term" value="F:isomerase activity"/>
    <property type="evidence" value="ECO:0007669"/>
    <property type="project" value="UniProtKB-KW"/>
</dbReference>
<dbReference type="GO" id="GO:0030638">
    <property type="term" value="P:polyketide metabolic process"/>
    <property type="evidence" value="ECO:0007669"/>
    <property type="project" value="InterPro"/>
</dbReference>
<proteinExistence type="predicted"/>
<evidence type="ECO:0000313" key="1">
    <source>
        <dbReference type="EMBL" id="PWW38889.1"/>
    </source>
</evidence>